<feature type="transmembrane region" description="Helical" evidence="1">
    <location>
        <begin position="267"/>
        <end position="290"/>
    </location>
</feature>
<feature type="transmembrane region" description="Helical" evidence="1">
    <location>
        <begin position="209"/>
        <end position="234"/>
    </location>
</feature>
<feature type="transmembrane region" description="Helical" evidence="1">
    <location>
        <begin position="50"/>
        <end position="74"/>
    </location>
</feature>
<organism evidence="2 3">
    <name type="scientific">Trichinella papuae</name>
    <dbReference type="NCBI Taxonomy" id="268474"/>
    <lineage>
        <taxon>Eukaryota</taxon>
        <taxon>Metazoa</taxon>
        <taxon>Ecdysozoa</taxon>
        <taxon>Nematoda</taxon>
        <taxon>Enoplea</taxon>
        <taxon>Dorylaimia</taxon>
        <taxon>Trichinellida</taxon>
        <taxon>Trichinellidae</taxon>
        <taxon>Trichinella</taxon>
    </lineage>
</organism>
<keyword evidence="1" id="KW-0812">Transmembrane</keyword>
<feature type="transmembrane region" description="Helical" evidence="1">
    <location>
        <begin position="296"/>
        <end position="318"/>
    </location>
</feature>
<dbReference type="Gene3D" id="1.20.1070.10">
    <property type="entry name" value="Rhodopsin 7-helix transmembrane proteins"/>
    <property type="match status" value="1"/>
</dbReference>
<reference evidence="2 3" key="1">
    <citation type="submission" date="2015-01" db="EMBL/GenBank/DDBJ databases">
        <title>Evolution of Trichinella species and genotypes.</title>
        <authorList>
            <person name="Korhonen P.K."/>
            <person name="Edoardo P."/>
            <person name="Giuseppe L.R."/>
            <person name="Gasser R.B."/>
        </authorList>
    </citation>
    <scope>NUCLEOTIDE SEQUENCE [LARGE SCALE GENOMIC DNA]</scope>
    <source>
        <strain evidence="2">ISS1980</strain>
    </source>
</reference>
<keyword evidence="1" id="KW-0472">Membrane</keyword>
<dbReference type="OrthoDB" id="5918823at2759"/>
<feature type="transmembrane region" description="Helical" evidence="1">
    <location>
        <begin position="171"/>
        <end position="189"/>
    </location>
</feature>
<accession>A0A0V1MFW8</accession>
<gene>
    <name evidence="2" type="ORF">T10_12176</name>
</gene>
<dbReference type="AlphaFoldDB" id="A0A0V1MFW8"/>
<evidence type="ECO:0000313" key="2">
    <source>
        <dbReference type="EMBL" id="KRZ70795.1"/>
    </source>
</evidence>
<dbReference type="EMBL" id="JYDO01000107">
    <property type="protein sequence ID" value="KRZ70795.1"/>
    <property type="molecule type" value="Genomic_DNA"/>
</dbReference>
<evidence type="ECO:0000256" key="1">
    <source>
        <dbReference type="SAM" id="Phobius"/>
    </source>
</evidence>
<comment type="caution">
    <text evidence="2">The sequence shown here is derived from an EMBL/GenBank/DDBJ whole genome shotgun (WGS) entry which is preliminary data.</text>
</comment>
<name>A0A0V1MFW8_9BILA</name>
<keyword evidence="3" id="KW-1185">Reference proteome</keyword>
<evidence type="ECO:0000313" key="3">
    <source>
        <dbReference type="Proteomes" id="UP000054843"/>
    </source>
</evidence>
<protein>
    <submittedName>
        <fullName evidence="2">Uncharacterized protein</fullName>
    </submittedName>
</protein>
<feature type="transmembrane region" description="Helical" evidence="1">
    <location>
        <begin position="81"/>
        <end position="109"/>
    </location>
</feature>
<keyword evidence="1" id="KW-1133">Transmembrane helix</keyword>
<proteinExistence type="predicted"/>
<sequence>MIIFKFILKSNKHRIAMIENASIFYFNIPFYALESHANKALKMEINNKDIIFILFILIGTISAIVEFILLCFLLRKKKKSVIFILVVTLVATNCINAISFCFIGIAHFVPLTKPEANCTTPQICILSKPYFLFSVISAKQSPMITCSIAVIQFQNACTLKWERRKLLSKCLAYVMCLLIICVDGCSIFYNLNGNFGEGKISTISSYHEMFSHIAVLYDTIIILLFSIISMLLYISAVLIIRSKFSSTPAIRQIQSNRQKAILRRLKIIVAAQLLHSCIFVFCTFFEILSFSTPAMFYLWCFFPFFKAGNSIVYANILIPVIDKFKELYYNLRKLLNSLYNSLFHCVHKISCRREAAKGEPTDVGDTATNNQGYNGEEATRNRANKHAKKHNICLYAVIINLVIHRRNA</sequence>
<feature type="transmembrane region" description="Helical" evidence="1">
    <location>
        <begin position="129"/>
        <end position="151"/>
    </location>
</feature>
<dbReference type="Proteomes" id="UP000054843">
    <property type="component" value="Unassembled WGS sequence"/>
</dbReference>